<proteinExistence type="predicted"/>
<reference evidence="2 3" key="1">
    <citation type="submission" date="2015-01" db="EMBL/GenBank/DDBJ databases">
        <title>Characterization of Swiss Staphylococcus aureus strains involved in food poisoning.</title>
        <authorList>
            <person name="Crovadore J."/>
            <person name="Chablais R."/>
            <person name="Tonacini J."/>
            <person name="Schnyder B."/>
            <person name="Lefort F."/>
        </authorList>
    </citation>
    <scope>NUCLEOTIDE SEQUENCE [LARGE SCALE GENOMIC DNA]</scope>
    <source>
        <strain evidence="2 3">SA-120</strain>
    </source>
</reference>
<organism evidence="2 3">
    <name type="scientific">Staphylococcus aureus</name>
    <dbReference type="NCBI Taxonomy" id="1280"/>
    <lineage>
        <taxon>Bacteria</taxon>
        <taxon>Bacillati</taxon>
        <taxon>Bacillota</taxon>
        <taxon>Bacilli</taxon>
        <taxon>Bacillales</taxon>
        <taxon>Staphylococcaceae</taxon>
        <taxon>Staphylococcus</taxon>
    </lineage>
</organism>
<comment type="caution">
    <text evidence="2">The sequence shown here is derived from an EMBL/GenBank/DDBJ whole genome shotgun (WGS) entry which is preliminary data.</text>
</comment>
<evidence type="ECO:0000313" key="2">
    <source>
        <dbReference type="EMBL" id="KIU01678.1"/>
    </source>
</evidence>
<evidence type="ECO:0000313" key="3">
    <source>
        <dbReference type="Proteomes" id="UP000032274"/>
    </source>
</evidence>
<dbReference type="EMBL" id="JXIG01000091">
    <property type="protein sequence ID" value="KIU01678.1"/>
    <property type="molecule type" value="Genomic_DNA"/>
</dbReference>
<name>A0AA40JQB4_STAAU</name>
<feature type="region of interest" description="Disordered" evidence="1">
    <location>
        <begin position="72"/>
        <end position="91"/>
    </location>
</feature>
<feature type="non-terminal residue" evidence="2">
    <location>
        <position position="1"/>
    </location>
</feature>
<dbReference type="AlphaFoldDB" id="A0AA40JQB4"/>
<dbReference type="Proteomes" id="UP000032274">
    <property type="component" value="Unassembled WGS sequence"/>
</dbReference>
<evidence type="ECO:0000256" key="1">
    <source>
        <dbReference type="SAM" id="MobiDB-lite"/>
    </source>
</evidence>
<accession>A0AA40JQB4</accession>
<gene>
    <name evidence="2" type="ORF">QU38_00395</name>
</gene>
<sequence>ADAAHAGIVHQNVDWAGGLDQRRDAPLVRHVEGQDPQPLGGAGELRGLGAAHRRDDVPAARNEQLGNGLAIARRGSGDEGRLGHILSPWFP</sequence>
<protein>
    <submittedName>
        <fullName evidence="2">Uncharacterized protein</fullName>
    </submittedName>
</protein>